<feature type="region of interest" description="Disordered" evidence="10">
    <location>
        <begin position="1209"/>
        <end position="1249"/>
    </location>
</feature>
<dbReference type="PROSITE" id="PS50967">
    <property type="entry name" value="HRDC"/>
    <property type="match status" value="1"/>
</dbReference>
<dbReference type="Gene3D" id="1.10.150.80">
    <property type="entry name" value="HRDC domain"/>
    <property type="match status" value="1"/>
</dbReference>
<evidence type="ECO:0000313" key="13">
    <source>
        <dbReference type="Proteomes" id="UP000789831"/>
    </source>
</evidence>
<feature type="region of interest" description="Disordered" evidence="10">
    <location>
        <begin position="907"/>
        <end position="955"/>
    </location>
</feature>
<evidence type="ECO:0000256" key="6">
    <source>
        <dbReference type="ARBA" id="ARBA00022839"/>
    </source>
</evidence>
<dbReference type="GO" id="GO:0071039">
    <property type="term" value="P:nuclear polyadenylation-dependent CUT catabolic process"/>
    <property type="evidence" value="ECO:0007669"/>
    <property type="project" value="TreeGrafter"/>
</dbReference>
<dbReference type="CDD" id="cd06147">
    <property type="entry name" value="Rrp6p_like_exo"/>
    <property type="match status" value="1"/>
</dbReference>
<dbReference type="GO" id="GO:0000176">
    <property type="term" value="C:nuclear exosome (RNase complex)"/>
    <property type="evidence" value="ECO:0007669"/>
    <property type="project" value="InterPro"/>
</dbReference>
<dbReference type="PANTHER" id="PTHR12124">
    <property type="entry name" value="POLYMYOSITIS/SCLERODERMA AUTOANTIGEN-RELATED"/>
    <property type="match status" value="1"/>
</dbReference>
<dbReference type="GO" id="GO:0000175">
    <property type="term" value="F:3'-5'-RNA exonuclease activity"/>
    <property type="evidence" value="ECO:0007669"/>
    <property type="project" value="InterPro"/>
</dbReference>
<dbReference type="InterPro" id="IPR049559">
    <property type="entry name" value="Rrp6p-like_exo"/>
</dbReference>
<comment type="caution">
    <text evidence="12">The sequence shown here is derived from an EMBL/GenBank/DDBJ whole genome shotgun (WGS) entry which is preliminary data.</text>
</comment>
<dbReference type="InterPro" id="IPR012337">
    <property type="entry name" value="RNaseH-like_sf"/>
</dbReference>
<keyword evidence="7" id="KW-0539">Nucleus</keyword>
<dbReference type="InterPro" id="IPR045092">
    <property type="entry name" value="Rrp6-like"/>
</dbReference>
<keyword evidence="6" id="KW-0269">Exonuclease</keyword>
<feature type="compositionally biased region" description="Basic residues" evidence="10">
    <location>
        <begin position="773"/>
        <end position="786"/>
    </location>
</feature>
<accession>A0A9N9BNX9</accession>
<dbReference type="FunFam" id="1.10.150.80:FF:000001">
    <property type="entry name" value="Putative exosome component 10"/>
    <property type="match status" value="1"/>
</dbReference>
<dbReference type="GO" id="GO:0005730">
    <property type="term" value="C:nucleolus"/>
    <property type="evidence" value="ECO:0007669"/>
    <property type="project" value="TreeGrafter"/>
</dbReference>
<dbReference type="SUPFAM" id="SSF47819">
    <property type="entry name" value="HRDC-like"/>
    <property type="match status" value="1"/>
</dbReference>
<dbReference type="Gene3D" id="3.30.420.10">
    <property type="entry name" value="Ribonuclease H-like superfamily/Ribonuclease H"/>
    <property type="match status" value="1"/>
</dbReference>
<feature type="coiled-coil region" evidence="9">
    <location>
        <begin position="805"/>
        <end position="832"/>
    </location>
</feature>
<feature type="compositionally biased region" description="Low complexity" evidence="10">
    <location>
        <begin position="1216"/>
        <end position="1237"/>
    </location>
</feature>
<dbReference type="InterPro" id="IPR044876">
    <property type="entry name" value="HRDC_dom_sf"/>
</dbReference>
<feature type="domain" description="HRDC" evidence="11">
    <location>
        <begin position="468"/>
        <end position="548"/>
    </location>
</feature>
<reference evidence="12" key="1">
    <citation type="submission" date="2021-06" db="EMBL/GenBank/DDBJ databases">
        <authorList>
            <person name="Kallberg Y."/>
            <person name="Tangrot J."/>
            <person name="Rosling A."/>
        </authorList>
    </citation>
    <scope>NUCLEOTIDE SEQUENCE</scope>
    <source>
        <strain evidence="12">MT106</strain>
    </source>
</reference>
<evidence type="ECO:0000256" key="1">
    <source>
        <dbReference type="ARBA" id="ARBA00004123"/>
    </source>
</evidence>
<protein>
    <submittedName>
        <fullName evidence="12">7725_t:CDS:1</fullName>
    </submittedName>
</protein>
<evidence type="ECO:0000313" key="12">
    <source>
        <dbReference type="EMBL" id="CAG8571093.1"/>
    </source>
</evidence>
<keyword evidence="2" id="KW-0698">rRNA processing</keyword>
<dbReference type="GO" id="GO:0071040">
    <property type="term" value="P:nuclear polyadenylation-dependent antisense transcript catabolic process"/>
    <property type="evidence" value="ECO:0007669"/>
    <property type="project" value="TreeGrafter"/>
</dbReference>
<evidence type="ECO:0000256" key="7">
    <source>
        <dbReference type="ARBA" id="ARBA00023242"/>
    </source>
</evidence>
<evidence type="ECO:0000256" key="10">
    <source>
        <dbReference type="SAM" id="MobiDB-lite"/>
    </source>
</evidence>
<proteinExistence type="inferred from homology"/>
<dbReference type="AlphaFoldDB" id="A0A9N9BNX9"/>
<evidence type="ECO:0000259" key="11">
    <source>
        <dbReference type="PROSITE" id="PS50967"/>
    </source>
</evidence>
<dbReference type="GO" id="GO:0071037">
    <property type="term" value="P:nuclear polyadenylation-dependent snRNA catabolic process"/>
    <property type="evidence" value="ECO:0007669"/>
    <property type="project" value="TreeGrafter"/>
</dbReference>
<evidence type="ECO:0000256" key="8">
    <source>
        <dbReference type="ARBA" id="ARBA00043957"/>
    </source>
</evidence>
<feature type="compositionally biased region" description="Pro residues" evidence="10">
    <location>
        <begin position="1158"/>
        <end position="1167"/>
    </location>
</feature>
<dbReference type="GO" id="GO:0071036">
    <property type="term" value="P:nuclear polyadenylation-dependent snoRNA catabolic process"/>
    <property type="evidence" value="ECO:0007669"/>
    <property type="project" value="TreeGrafter"/>
</dbReference>
<dbReference type="InterPro" id="IPR010997">
    <property type="entry name" value="HRDC-like_sf"/>
</dbReference>
<dbReference type="GO" id="GO:0071051">
    <property type="term" value="P:poly(A)-dependent snoRNA 3'-end processing"/>
    <property type="evidence" value="ECO:0007669"/>
    <property type="project" value="TreeGrafter"/>
</dbReference>
<evidence type="ECO:0000256" key="3">
    <source>
        <dbReference type="ARBA" id="ARBA00022722"/>
    </source>
</evidence>
<dbReference type="SMART" id="SM00474">
    <property type="entry name" value="35EXOc"/>
    <property type="match status" value="1"/>
</dbReference>
<feature type="region of interest" description="Disordered" evidence="10">
    <location>
        <begin position="772"/>
        <end position="797"/>
    </location>
</feature>
<dbReference type="Pfam" id="PF00570">
    <property type="entry name" value="HRDC"/>
    <property type="match status" value="1"/>
</dbReference>
<dbReference type="SMART" id="SM00341">
    <property type="entry name" value="HRDC"/>
    <property type="match status" value="1"/>
</dbReference>
<keyword evidence="9" id="KW-0175">Coiled coil</keyword>
<name>A0A9N9BNX9_9GLOM</name>
<evidence type="ECO:0000256" key="5">
    <source>
        <dbReference type="ARBA" id="ARBA00022835"/>
    </source>
</evidence>
<feature type="compositionally biased region" description="Low complexity" evidence="10">
    <location>
        <begin position="1125"/>
        <end position="1138"/>
    </location>
</feature>
<dbReference type="InterPro" id="IPR002121">
    <property type="entry name" value="HRDC_dom"/>
</dbReference>
<dbReference type="GO" id="GO:0000467">
    <property type="term" value="P:exonucleolytic trimming to generate mature 3'-end of 5.8S rRNA from tricistronic rRNA transcript (SSU-rRNA, 5.8S rRNA, LSU-rRNA)"/>
    <property type="evidence" value="ECO:0007669"/>
    <property type="project" value="InterPro"/>
</dbReference>
<dbReference type="GO" id="GO:0003727">
    <property type="term" value="F:single-stranded RNA binding"/>
    <property type="evidence" value="ECO:0007669"/>
    <property type="project" value="TreeGrafter"/>
</dbReference>
<feature type="compositionally biased region" description="Basic and acidic residues" evidence="10">
    <location>
        <begin position="787"/>
        <end position="797"/>
    </location>
</feature>
<feature type="compositionally biased region" description="Polar residues" evidence="10">
    <location>
        <begin position="1168"/>
        <end position="1192"/>
    </location>
</feature>
<dbReference type="InterPro" id="IPR012588">
    <property type="entry name" value="Exosome-assoc_fac_Rrp6_N"/>
</dbReference>
<dbReference type="Proteomes" id="UP000789831">
    <property type="component" value="Unassembled WGS sequence"/>
</dbReference>
<dbReference type="OrthoDB" id="2250022at2759"/>
<keyword evidence="4" id="KW-0378">Hydrolase</keyword>
<keyword evidence="13" id="KW-1185">Reference proteome</keyword>
<dbReference type="EMBL" id="CAJVPL010001436">
    <property type="protein sequence ID" value="CAG8571093.1"/>
    <property type="molecule type" value="Genomic_DNA"/>
</dbReference>
<sequence>MDVDDNESAAPPPFDIFKSFPRYQAEAFRDLLHVSENSLRIDASEINFLRSVDRSAAKTLDTTGNKILSLINRLVANSGLLPATVTTGGPLLGNAEDIENKFSDIVEVIDSALEKADVCLDEYTGRAKEIAVPITASTPVVAQLSTNADTRILYAKNILRPQLRFLDTIDNSRAPFVPKIKEKPNATMPLQTNPADGDSMTIDIIDDSFGFPHPYKYEINHLEYPAHMFQVPNSDGNGQYMFGPIDTTTHIFISKEEELTALCAKLDTVQGIAVDLEHHDYRSFQGFTCLIQISTRDQDYILDAFTLRHAMHALNSSFTNPNIVKVFHGASSDVQWLQKDFGIYVVNLFDTFHASNVLALPQHSYAFLVKKYCGIEIDKRFQLADWRMRPLPTEMLNYARADTHYLLYIYDCMRNELLQKSPNLLQVTLDRSREVSLLKYEKERPDPETGKGNGGWKNDLSKCHRPFDNQQVAVFKALHAWRDTRAREEDESVRYVLPNNMLFELAQQMPIDASGVLSCCNPTPTLVRMHAIDIALLIERTKKEAEVSSNKPMEISKTLNNNSSEIVSFEKNLGNIATQIVNEFELPENEAARILAKTSKLFGKGLDEITEIDPNSFQIVTRLLESMGVSPSIPKNLNIEQNQIQQQSTHLFAPMESRKIKGKEREVVDDSSENMSVDQNPIQQPIHLFTSQESRRTKLPKGKEKEANVFSSNITPSKDVVEIVDNEVVSVPTNLEKNEQAAEIKNEPGSSKPALMQQYDNYIYTGESIRQMASKKRGRSRNKGKKKESNEDFAESSKKSLFQYVKNEQAQKMEEKSKINAQENTLSELNKHEDDLIADPSYDPDTFNFGPSGSSQVMGKMRKQRKAAQVARMKIYMKYKHPPSPLTPSRKKKKSLFDFVLPQTKNTPAIHDDSGNSSTTVNPDTSDYNDINKVFPPKPPKKVKKKSKGEFSKGEISKKAKKRVADARFWAQFEATFNGQTTLQPQGQTGQLHTEIPVNNNNSAFSLNSRVKPVINNTSTTPVNNNNNAFSLNSRIKPVINNTSTIPVNNNNSAFSLNSRTTPVINNTSTTSTTNNVMNLQSPFLFYSPNPNMNLSNNNRLGFPITSFSTVDHTALPSNIPTMQNTNSATSSSSTTSATTNRTVLFQLQSNNLFNNPPHQPQLPPPRTSSGLPYNPDNFGTASQSTRSNICHPSSAFLGGNRSMTFSFPPPPPPGSLNTNNNNNTASGNIHNNDNNNYTGANGERCIIQ</sequence>
<feature type="region of interest" description="Disordered" evidence="10">
    <location>
        <begin position="1118"/>
        <end position="1138"/>
    </location>
</feature>
<organism evidence="12 13">
    <name type="scientific">Ambispora gerdemannii</name>
    <dbReference type="NCBI Taxonomy" id="144530"/>
    <lineage>
        <taxon>Eukaryota</taxon>
        <taxon>Fungi</taxon>
        <taxon>Fungi incertae sedis</taxon>
        <taxon>Mucoromycota</taxon>
        <taxon>Glomeromycotina</taxon>
        <taxon>Glomeromycetes</taxon>
        <taxon>Archaeosporales</taxon>
        <taxon>Ambisporaceae</taxon>
        <taxon>Ambispora</taxon>
    </lineage>
</organism>
<dbReference type="FunFam" id="3.30.420.10:FF:000059">
    <property type="entry name" value="Exosome complex exonuclease Rrp6"/>
    <property type="match status" value="1"/>
</dbReference>
<dbReference type="Pfam" id="PF08066">
    <property type="entry name" value="PMC2NT"/>
    <property type="match status" value="1"/>
</dbReference>
<dbReference type="GO" id="GO:0071038">
    <property type="term" value="P:TRAMP-dependent tRNA surveillance pathway"/>
    <property type="evidence" value="ECO:0007669"/>
    <property type="project" value="TreeGrafter"/>
</dbReference>
<comment type="subcellular location">
    <subcellularLocation>
        <location evidence="1">Nucleus</location>
    </subcellularLocation>
</comment>
<dbReference type="InterPro" id="IPR036397">
    <property type="entry name" value="RNaseH_sf"/>
</dbReference>
<keyword evidence="5" id="KW-0271">Exosome</keyword>
<evidence type="ECO:0000256" key="4">
    <source>
        <dbReference type="ARBA" id="ARBA00022801"/>
    </source>
</evidence>
<dbReference type="GO" id="GO:0000166">
    <property type="term" value="F:nucleotide binding"/>
    <property type="evidence" value="ECO:0007669"/>
    <property type="project" value="InterPro"/>
</dbReference>
<dbReference type="PANTHER" id="PTHR12124:SF47">
    <property type="entry name" value="EXOSOME COMPONENT 10"/>
    <property type="match status" value="1"/>
</dbReference>
<keyword evidence="3" id="KW-0540">Nuclease</keyword>
<feature type="compositionally biased region" description="Polar residues" evidence="10">
    <location>
        <begin position="915"/>
        <end position="929"/>
    </location>
</feature>
<gene>
    <name evidence="12" type="ORF">AGERDE_LOCUS7641</name>
</gene>
<dbReference type="InterPro" id="IPR002562">
    <property type="entry name" value="3'-5'_exonuclease_dom"/>
</dbReference>
<feature type="region of interest" description="Disordered" evidence="10">
    <location>
        <begin position="1151"/>
        <end position="1196"/>
    </location>
</feature>
<evidence type="ECO:0000256" key="9">
    <source>
        <dbReference type="SAM" id="Coils"/>
    </source>
</evidence>
<evidence type="ECO:0000256" key="2">
    <source>
        <dbReference type="ARBA" id="ARBA00022552"/>
    </source>
</evidence>
<dbReference type="Pfam" id="PF01612">
    <property type="entry name" value="DNA_pol_A_exo1"/>
    <property type="match status" value="1"/>
</dbReference>
<comment type="similarity">
    <text evidence="8">Belongs to the exosome component 10/RRP6 family.</text>
</comment>
<dbReference type="SUPFAM" id="SSF53098">
    <property type="entry name" value="Ribonuclease H-like"/>
    <property type="match status" value="1"/>
</dbReference>
<dbReference type="GO" id="GO:0071035">
    <property type="term" value="P:nuclear polyadenylation-dependent rRNA catabolic process"/>
    <property type="evidence" value="ECO:0007669"/>
    <property type="project" value="TreeGrafter"/>
</dbReference>
<dbReference type="GO" id="GO:0071044">
    <property type="term" value="P:histone mRNA catabolic process"/>
    <property type="evidence" value="ECO:0007669"/>
    <property type="project" value="TreeGrafter"/>
</dbReference>